<keyword evidence="2" id="KW-0449">Lipoprotein</keyword>
<comment type="subcellular location">
    <subcellularLocation>
        <location evidence="2">Cell membrane</location>
        <topology evidence="2">Lipid-anchor</topology>
    </subcellularLocation>
</comment>
<evidence type="ECO:0000256" key="1">
    <source>
        <dbReference type="ARBA" id="ARBA00007613"/>
    </source>
</evidence>
<keyword evidence="3" id="KW-0175">Coiled coil</keyword>
<evidence type="ECO:0000256" key="2">
    <source>
        <dbReference type="RuleBase" id="RU362097"/>
    </source>
</evidence>
<protein>
    <submittedName>
        <fullName evidence="4">RND-family efflux transporter</fullName>
    </submittedName>
</protein>
<comment type="caution">
    <text evidence="4">The sequence shown here is derived from an EMBL/GenBank/DDBJ whole genome shotgun (WGS) entry which is preliminary data.</text>
</comment>
<dbReference type="InterPro" id="IPR010131">
    <property type="entry name" value="MdtP/NodT-like"/>
</dbReference>
<dbReference type="InterPro" id="IPR003423">
    <property type="entry name" value="OMP_efflux"/>
</dbReference>
<dbReference type="eggNOG" id="COG1538">
    <property type="taxonomic scope" value="Bacteria"/>
</dbReference>
<dbReference type="AlphaFoldDB" id="A0A081R8G6"/>
<dbReference type="EMBL" id="JFHR01000081">
    <property type="protein sequence ID" value="KEQ51489.1"/>
    <property type="molecule type" value="Genomic_DNA"/>
</dbReference>
<name>A0A081R8G6_SPHCR</name>
<dbReference type="PANTHER" id="PTHR30203:SF25">
    <property type="entry name" value="OUTER MEMBRANE PROTEIN-RELATED"/>
    <property type="match status" value="1"/>
</dbReference>
<dbReference type="RefSeq" id="WP_255265416.1">
    <property type="nucleotide sequence ID" value="NZ_JFHR01000081.1"/>
</dbReference>
<accession>A0A081R8G6</accession>
<dbReference type="PATRIC" id="fig|46429.4.peg.4225"/>
<organism evidence="4 5">
    <name type="scientific">Sphingobium chlorophenolicum</name>
    <dbReference type="NCBI Taxonomy" id="46429"/>
    <lineage>
        <taxon>Bacteria</taxon>
        <taxon>Pseudomonadati</taxon>
        <taxon>Pseudomonadota</taxon>
        <taxon>Alphaproteobacteria</taxon>
        <taxon>Sphingomonadales</taxon>
        <taxon>Sphingomonadaceae</taxon>
        <taxon>Sphingobium</taxon>
    </lineage>
</organism>
<evidence type="ECO:0000313" key="4">
    <source>
        <dbReference type="EMBL" id="KEQ51489.1"/>
    </source>
</evidence>
<evidence type="ECO:0000256" key="3">
    <source>
        <dbReference type="SAM" id="Coils"/>
    </source>
</evidence>
<keyword evidence="2" id="KW-0472">Membrane</keyword>
<dbReference type="SUPFAM" id="SSF56954">
    <property type="entry name" value="Outer membrane efflux proteins (OEP)"/>
    <property type="match status" value="1"/>
</dbReference>
<reference evidence="4 5" key="1">
    <citation type="submission" date="2014-02" db="EMBL/GenBank/DDBJ databases">
        <title>Whole genome sequence of Sphingobium chlorophenolicum NBRC 16172.</title>
        <authorList>
            <person name="Gan H.M."/>
            <person name="Gan H.Y."/>
            <person name="Chew T.H."/>
            <person name="Savka M.A."/>
        </authorList>
    </citation>
    <scope>NUCLEOTIDE SEQUENCE [LARGE SCALE GENOMIC DNA]</scope>
    <source>
        <strain evidence="4 5">NBRC 16172</strain>
    </source>
</reference>
<keyword evidence="2" id="KW-0812">Transmembrane</keyword>
<feature type="coiled-coil region" evidence="3">
    <location>
        <begin position="69"/>
        <end position="99"/>
    </location>
</feature>
<dbReference type="Proteomes" id="UP000028411">
    <property type="component" value="Unassembled WGS sequence"/>
</dbReference>
<dbReference type="Pfam" id="PF02321">
    <property type="entry name" value="OEP"/>
    <property type="match status" value="2"/>
</dbReference>
<comment type="similarity">
    <text evidence="1 2">Belongs to the outer membrane factor (OMF) (TC 1.B.17) family.</text>
</comment>
<dbReference type="PROSITE" id="PS51257">
    <property type="entry name" value="PROKAR_LIPOPROTEIN"/>
    <property type="match status" value="1"/>
</dbReference>
<proteinExistence type="inferred from homology"/>
<dbReference type="GO" id="GO:0005886">
    <property type="term" value="C:plasma membrane"/>
    <property type="evidence" value="ECO:0007669"/>
    <property type="project" value="UniProtKB-SubCell"/>
</dbReference>
<evidence type="ECO:0000313" key="5">
    <source>
        <dbReference type="Proteomes" id="UP000028411"/>
    </source>
</evidence>
<dbReference type="PANTHER" id="PTHR30203">
    <property type="entry name" value="OUTER MEMBRANE CATION EFFLUX PROTEIN"/>
    <property type="match status" value="1"/>
</dbReference>
<dbReference type="NCBIfam" id="TIGR01845">
    <property type="entry name" value="outer_NodT"/>
    <property type="match status" value="1"/>
</dbReference>
<gene>
    <name evidence="4" type="ORF">BV95_04239</name>
</gene>
<sequence>MPRSPSISRRCLPLGVAIPYLLLSACVVGPDFEAPPVAVRDAWISPVSTAEVDAAWWRKLNDPVLIELVDAAIANNKDLDEAAARLREARANRDAVLGRQFPQVGVAGAATENRLSSNGQLPVGKIPALEPEFSIYDVGFDASWELDLWGGTRRAVESANARVEAAEEARRGVILQVIGEIVRSYIDLRTAQALRASVREDAEAQFSIAQIVADRLRVGAASRFDLTRAQAQARTTAGAIPGLEADAAAAAFRLAVLVGEPPEARYQQLSAPAPLPTADLDFSVGLRSDLLRRRPDVRQAEREIAAATADVGVATAELFPRFSLIGAIGQQARTPGDLFASDSLRFQVGPSFRWPIFSAGRIRAQIRAADARSDAAAIRYERAVLNALSDSETAINRFASTERTASERNQARDDAREALQLARTRYSAGEDDLTVLLQAQSAYSAADRLALQAKAAQLQQLAALYKALGGGWDTAEAALTS</sequence>
<dbReference type="Gene3D" id="2.20.200.10">
    <property type="entry name" value="Outer membrane efflux proteins (OEP)"/>
    <property type="match status" value="1"/>
</dbReference>
<keyword evidence="2" id="KW-0564">Palmitate</keyword>
<keyword evidence="2" id="KW-1134">Transmembrane beta strand</keyword>
<dbReference type="Gene3D" id="1.20.1600.10">
    <property type="entry name" value="Outer membrane efflux proteins (OEP)"/>
    <property type="match status" value="1"/>
</dbReference>
<dbReference type="GO" id="GO:0015562">
    <property type="term" value="F:efflux transmembrane transporter activity"/>
    <property type="evidence" value="ECO:0007669"/>
    <property type="project" value="InterPro"/>
</dbReference>